<reference evidence="1" key="1">
    <citation type="submission" date="2014-11" db="EMBL/GenBank/DDBJ databases">
        <authorList>
            <person name="Amaro Gonzalez C."/>
        </authorList>
    </citation>
    <scope>NUCLEOTIDE SEQUENCE</scope>
</reference>
<proteinExistence type="predicted"/>
<name>A0A0E9QU10_ANGAN</name>
<dbReference type="AlphaFoldDB" id="A0A0E9QU10"/>
<reference evidence="1" key="2">
    <citation type="journal article" date="2015" name="Fish Shellfish Immunol.">
        <title>Early steps in the European eel (Anguilla anguilla)-Vibrio vulnificus interaction in the gills: Role of the RtxA13 toxin.</title>
        <authorList>
            <person name="Callol A."/>
            <person name="Pajuelo D."/>
            <person name="Ebbesson L."/>
            <person name="Teles M."/>
            <person name="MacKenzie S."/>
            <person name="Amaro C."/>
        </authorList>
    </citation>
    <scope>NUCLEOTIDE SEQUENCE</scope>
</reference>
<evidence type="ECO:0000313" key="1">
    <source>
        <dbReference type="EMBL" id="JAH20299.1"/>
    </source>
</evidence>
<organism evidence="1">
    <name type="scientific">Anguilla anguilla</name>
    <name type="common">European freshwater eel</name>
    <name type="synonym">Muraena anguilla</name>
    <dbReference type="NCBI Taxonomy" id="7936"/>
    <lineage>
        <taxon>Eukaryota</taxon>
        <taxon>Metazoa</taxon>
        <taxon>Chordata</taxon>
        <taxon>Craniata</taxon>
        <taxon>Vertebrata</taxon>
        <taxon>Euteleostomi</taxon>
        <taxon>Actinopterygii</taxon>
        <taxon>Neopterygii</taxon>
        <taxon>Teleostei</taxon>
        <taxon>Anguilliformes</taxon>
        <taxon>Anguillidae</taxon>
        <taxon>Anguilla</taxon>
    </lineage>
</organism>
<sequence length="55" mass="6292">MRRTQPRNLPCPLNKQLSCHSMALVFKLNCTHQCLGHMENDLKTENISLLHCSEG</sequence>
<dbReference type="EMBL" id="GBXM01088278">
    <property type="protein sequence ID" value="JAH20299.1"/>
    <property type="molecule type" value="Transcribed_RNA"/>
</dbReference>
<protein>
    <submittedName>
        <fullName evidence="1">Uncharacterized protein</fullName>
    </submittedName>
</protein>
<accession>A0A0E9QU10</accession>